<sequence>MAGSYFFVKQTPNPKQASIACSVFVRINPIYSLLYTRARGSCLLAR</sequence>
<name>A0A069QJ30_HOYLO</name>
<gene>
    <name evidence="1" type="ORF">HMPREF1991_01839</name>
</gene>
<dbReference type="EMBL" id="JNGW01000078">
    <property type="protein sequence ID" value="KDR52064.1"/>
    <property type="molecule type" value="Genomic_DNA"/>
</dbReference>
<accession>A0A069QJ30</accession>
<evidence type="ECO:0000313" key="1">
    <source>
        <dbReference type="EMBL" id="KDR52064.1"/>
    </source>
</evidence>
<organism evidence="1 2">
    <name type="scientific">Hoylesella loescheii DSM 19665 = JCM 12249 = ATCC 15930</name>
    <dbReference type="NCBI Taxonomy" id="1122985"/>
    <lineage>
        <taxon>Bacteria</taxon>
        <taxon>Pseudomonadati</taxon>
        <taxon>Bacteroidota</taxon>
        <taxon>Bacteroidia</taxon>
        <taxon>Bacteroidales</taxon>
        <taxon>Prevotellaceae</taxon>
        <taxon>Hoylesella</taxon>
    </lineage>
</organism>
<dbReference type="AlphaFoldDB" id="A0A069QJ30"/>
<dbReference type="Proteomes" id="UP000027442">
    <property type="component" value="Unassembled WGS sequence"/>
</dbReference>
<dbReference type="PATRIC" id="fig|1122985.7.peg.1915"/>
<dbReference type="HOGENOM" id="CLU_3187332_0_0_10"/>
<evidence type="ECO:0000313" key="2">
    <source>
        <dbReference type="Proteomes" id="UP000027442"/>
    </source>
</evidence>
<protein>
    <submittedName>
        <fullName evidence="1">Uncharacterized protein</fullName>
    </submittedName>
</protein>
<comment type="caution">
    <text evidence="1">The sequence shown here is derived from an EMBL/GenBank/DDBJ whole genome shotgun (WGS) entry which is preliminary data.</text>
</comment>
<proteinExistence type="predicted"/>
<reference evidence="1 2" key="1">
    <citation type="submission" date="2013-08" db="EMBL/GenBank/DDBJ databases">
        <authorList>
            <person name="Weinstock G."/>
            <person name="Sodergren E."/>
            <person name="Wylie T."/>
            <person name="Fulton L."/>
            <person name="Fulton R."/>
            <person name="Fronick C."/>
            <person name="O'Laughlin M."/>
            <person name="Godfrey J."/>
            <person name="Miner T."/>
            <person name="Herter B."/>
            <person name="Appelbaum E."/>
            <person name="Cordes M."/>
            <person name="Lek S."/>
            <person name="Wollam A."/>
            <person name="Pepin K.H."/>
            <person name="Palsikar V.B."/>
            <person name="Mitreva M."/>
            <person name="Wilson R.K."/>
        </authorList>
    </citation>
    <scope>NUCLEOTIDE SEQUENCE [LARGE SCALE GENOMIC DNA]</scope>
    <source>
        <strain evidence="1 2">ATCC 15930</strain>
    </source>
</reference>
<keyword evidence="2" id="KW-1185">Reference proteome</keyword>